<keyword evidence="2" id="KW-1185">Reference proteome</keyword>
<gene>
    <name evidence="1" type="ORF">FWILDA_LOCUS3055</name>
</gene>
<organism evidence="1 2">
    <name type="scientific">Funneliformis geosporum</name>
    <dbReference type="NCBI Taxonomy" id="1117311"/>
    <lineage>
        <taxon>Eukaryota</taxon>
        <taxon>Fungi</taxon>
        <taxon>Fungi incertae sedis</taxon>
        <taxon>Mucoromycota</taxon>
        <taxon>Glomeromycotina</taxon>
        <taxon>Glomeromycetes</taxon>
        <taxon>Glomerales</taxon>
        <taxon>Glomeraceae</taxon>
        <taxon>Funneliformis</taxon>
    </lineage>
</organism>
<dbReference type="OrthoDB" id="2419903at2759"/>
<comment type="caution">
    <text evidence="1">The sequence shown here is derived from an EMBL/GenBank/DDBJ whole genome shotgun (WGS) entry which is preliminary data.</text>
</comment>
<dbReference type="Proteomes" id="UP001153678">
    <property type="component" value="Unassembled WGS sequence"/>
</dbReference>
<evidence type="ECO:0000313" key="2">
    <source>
        <dbReference type="Proteomes" id="UP001153678"/>
    </source>
</evidence>
<reference evidence="1" key="1">
    <citation type="submission" date="2022-08" db="EMBL/GenBank/DDBJ databases">
        <authorList>
            <person name="Kallberg Y."/>
            <person name="Tangrot J."/>
            <person name="Rosling A."/>
        </authorList>
    </citation>
    <scope>NUCLEOTIDE SEQUENCE</scope>
    <source>
        <strain evidence="1">Wild A</strain>
    </source>
</reference>
<dbReference type="SUPFAM" id="SSF56399">
    <property type="entry name" value="ADP-ribosylation"/>
    <property type="match status" value="2"/>
</dbReference>
<feature type="non-terminal residue" evidence="1">
    <location>
        <position position="551"/>
    </location>
</feature>
<evidence type="ECO:0000313" key="1">
    <source>
        <dbReference type="EMBL" id="CAI2167402.1"/>
    </source>
</evidence>
<name>A0A9W4SFB5_9GLOM</name>
<proteinExistence type="predicted"/>
<dbReference type="Gene3D" id="3.90.228.10">
    <property type="match status" value="2"/>
</dbReference>
<accession>A0A9W4SFB5</accession>
<sequence length="551" mass="61015">MSQICLRTGCSKPVYIETNGLAHPYCGKTCASFEINKSGCIKRCKNPSCSRQNYVDLAGFQYDYCGKTCARQFLNSEAPYCIRSNCPRRAYTDPQDKKKFHSYCSPSCYWLECSTLTKTKLSLLKANDLDFIAAHQRFISMLPQVNIKAIFRLQMPKPLVDAHQNLKNQLAKQHNLPLNLVTHKMFHGTKANCDPLQYLSRLSPLCSNGCGLCGIVTQGNNTAYSRNSGQMWFANHASTSAGYCSGGSVNVIFMVDVLAPSANSILIVGQNAKTKMPTISQNCARIGCNKSIYIEAGGYKHPYCGRTCATNTLPKSRACSNPNCTRQKYIGPNNVQYDFCGRSCARQHLNSNVPSAPTCSRTSCPKRVYTDPQNKTKFHAFCSQSCYWLECSTLTNTKLSLLNVNDLDYNWAHQRFNSMLPTANIKGIFRLQMPKRLVDAHQNLKKQIATQKNVPLNMVTHKMFHGTKTSCDPLQYINRSKPICSSGCGLCGIISNGNDSAFSNYNGQMWFANNASISLGYCTNGATTKAIFMVDVVSAAPNSILIVSQNA</sequence>
<dbReference type="EMBL" id="CAMKVN010000388">
    <property type="protein sequence ID" value="CAI2167402.1"/>
    <property type="molecule type" value="Genomic_DNA"/>
</dbReference>
<protein>
    <submittedName>
        <fullName evidence="1">13809_t:CDS:1</fullName>
    </submittedName>
</protein>
<dbReference type="AlphaFoldDB" id="A0A9W4SFB5"/>